<evidence type="ECO:0000313" key="2">
    <source>
        <dbReference type="EMBL" id="ODO09940.1"/>
    </source>
</evidence>
<reference evidence="2 3" key="1">
    <citation type="submission" date="2016-06" db="EMBL/GenBank/DDBJ databases">
        <title>Evolution of pathogenesis and genome organization in the Tremellales.</title>
        <authorList>
            <person name="Cuomo C."/>
            <person name="Litvintseva A."/>
            <person name="Heitman J."/>
            <person name="Chen Y."/>
            <person name="Sun S."/>
            <person name="Springer D."/>
            <person name="Dromer F."/>
            <person name="Young S."/>
            <person name="Zeng Q."/>
            <person name="Chapman S."/>
            <person name="Gujja S."/>
            <person name="Saif S."/>
            <person name="Birren B."/>
        </authorList>
    </citation>
    <scope>NUCLEOTIDE SEQUENCE [LARGE SCALE GENOMIC DNA]</scope>
    <source>
        <strain evidence="2 3">CBS 6273</strain>
    </source>
</reference>
<feature type="compositionally biased region" description="Polar residues" evidence="1">
    <location>
        <begin position="81"/>
        <end position="101"/>
    </location>
</feature>
<name>A0A1E3K9Z5_9TREE</name>
<organism evidence="2 3">
    <name type="scientific">Cryptococcus amylolentus CBS 6273</name>
    <dbReference type="NCBI Taxonomy" id="1296118"/>
    <lineage>
        <taxon>Eukaryota</taxon>
        <taxon>Fungi</taxon>
        <taxon>Dikarya</taxon>
        <taxon>Basidiomycota</taxon>
        <taxon>Agaricomycotina</taxon>
        <taxon>Tremellomycetes</taxon>
        <taxon>Tremellales</taxon>
        <taxon>Cryptococcaceae</taxon>
        <taxon>Cryptococcus</taxon>
    </lineage>
</organism>
<evidence type="ECO:0000256" key="1">
    <source>
        <dbReference type="SAM" id="MobiDB-lite"/>
    </source>
</evidence>
<feature type="compositionally biased region" description="Basic and acidic residues" evidence="1">
    <location>
        <begin position="115"/>
        <end position="126"/>
    </location>
</feature>
<feature type="region of interest" description="Disordered" evidence="1">
    <location>
        <begin position="291"/>
        <end position="368"/>
    </location>
</feature>
<dbReference type="AlphaFoldDB" id="A0A1E3K9Z5"/>
<protein>
    <submittedName>
        <fullName evidence="2">Uncharacterized protein</fullName>
    </submittedName>
</protein>
<dbReference type="Proteomes" id="UP000095149">
    <property type="component" value="Unassembled WGS sequence"/>
</dbReference>
<feature type="region of interest" description="Disordered" evidence="1">
    <location>
        <begin position="472"/>
        <end position="543"/>
    </location>
</feature>
<dbReference type="OrthoDB" id="2592339at2759"/>
<dbReference type="EMBL" id="MEKH01000003">
    <property type="protein sequence ID" value="ODO09940.1"/>
    <property type="molecule type" value="Genomic_DNA"/>
</dbReference>
<comment type="caution">
    <text evidence="2">The sequence shown here is derived from an EMBL/GenBank/DDBJ whole genome shotgun (WGS) entry which is preliminary data.</text>
</comment>
<proteinExistence type="predicted"/>
<feature type="region of interest" description="Disordered" evidence="1">
    <location>
        <begin position="221"/>
        <end position="268"/>
    </location>
</feature>
<feature type="region of interest" description="Disordered" evidence="1">
    <location>
        <begin position="81"/>
        <end position="179"/>
    </location>
</feature>
<gene>
    <name evidence="2" type="ORF">I350_02163</name>
</gene>
<evidence type="ECO:0000313" key="3">
    <source>
        <dbReference type="Proteomes" id="UP000095149"/>
    </source>
</evidence>
<sequence length="543" mass="58357">MYGAGARYAEEAVSDSEFSLSPSPNPGNACFCGQPITNDGVYCSVVCARSDAINSLCYKSNQPPSRALYIPDAGNQLPSFGSALSSLPRDSSAGSLDSCTGQDEEWQASHYRRLARSDARRQERREERRRRRAEGSMGDSIGNNNRSTNMSSSSSMSRVPDLVGGHGGGHSRNGSSASSVSSLASSAFSLSRNSSTASNASRRAFGGGVNVDSVIEEAEDEQEWLRSEATKPYAPSSMRKHGHQKSGEGRSMSSRRRKQTPDALPFGMGQDMRDVLNEILHLEQSYLTPEQEVDISTADDLPPPRLFTSSFGPPRTPSPASCKKRVLPSRAPDAPFRGHRASLSQSALAPHSPAMPARPTSLVGMHQSSLSESHTALYLATASPSTSTRRSASPTLETRRSLTFDANSAGPSINLDFASPPPLTRPGSLTMPPRGFESSPLLTPVNRRFTHTRTPQAIHPSMDGWRFPSPFHAHATPTKPTHLREPETPEPIGRDNSGGAGKGIQPALLWPPAGQNLQPALFAEDADVNMGSPGGERVRSREW</sequence>
<feature type="compositionally biased region" description="Low complexity" evidence="1">
    <location>
        <begin position="143"/>
        <end position="158"/>
    </location>
</feature>
<accession>A0A1E3K9Z5</accession>